<feature type="region of interest" description="Disordered" evidence="1">
    <location>
        <begin position="165"/>
        <end position="197"/>
    </location>
</feature>
<keyword evidence="2" id="KW-1133">Transmembrane helix</keyword>
<keyword evidence="2" id="KW-0812">Transmembrane</keyword>
<accession>A0AAN7C6A1</accession>
<evidence type="ECO:0000256" key="3">
    <source>
        <dbReference type="SAM" id="SignalP"/>
    </source>
</evidence>
<dbReference type="AlphaFoldDB" id="A0AAN7C6A1"/>
<feature type="compositionally biased region" description="Polar residues" evidence="1">
    <location>
        <begin position="173"/>
        <end position="184"/>
    </location>
</feature>
<protein>
    <recommendedName>
        <fullName evidence="6">Mid2 domain-containing protein</fullName>
    </recommendedName>
</protein>
<reference evidence="4" key="2">
    <citation type="submission" date="2023-05" db="EMBL/GenBank/DDBJ databases">
        <authorList>
            <consortium name="Lawrence Berkeley National Laboratory"/>
            <person name="Steindorff A."/>
            <person name="Hensen N."/>
            <person name="Bonometti L."/>
            <person name="Westerberg I."/>
            <person name="Brannstrom I.O."/>
            <person name="Guillou S."/>
            <person name="Cros-Aarteil S."/>
            <person name="Calhoun S."/>
            <person name="Haridas S."/>
            <person name="Kuo A."/>
            <person name="Mondo S."/>
            <person name="Pangilinan J."/>
            <person name="Riley R."/>
            <person name="Labutti K."/>
            <person name="Andreopoulos B."/>
            <person name="Lipzen A."/>
            <person name="Chen C."/>
            <person name="Yanf M."/>
            <person name="Daum C."/>
            <person name="Ng V."/>
            <person name="Clum A."/>
            <person name="Ohm R."/>
            <person name="Martin F."/>
            <person name="Silar P."/>
            <person name="Natvig D."/>
            <person name="Lalanne C."/>
            <person name="Gautier V."/>
            <person name="Ament-Velasquez S.L."/>
            <person name="Kruys A."/>
            <person name="Hutchinson M.I."/>
            <person name="Powell A.J."/>
            <person name="Barry K."/>
            <person name="Miller A.N."/>
            <person name="Grigoriev I.V."/>
            <person name="Debuchy R."/>
            <person name="Gladieux P."/>
            <person name="Thoren M.H."/>
            <person name="Johannesson H."/>
        </authorList>
    </citation>
    <scope>NUCLEOTIDE SEQUENCE</scope>
    <source>
        <strain evidence="4">CBS 532.94</strain>
    </source>
</reference>
<dbReference type="EMBL" id="MU860258">
    <property type="protein sequence ID" value="KAK4235537.1"/>
    <property type="molecule type" value="Genomic_DNA"/>
</dbReference>
<keyword evidence="5" id="KW-1185">Reference proteome</keyword>
<comment type="caution">
    <text evidence="4">The sequence shown here is derived from an EMBL/GenBank/DDBJ whole genome shotgun (WGS) entry which is preliminary data.</text>
</comment>
<sequence length="295" mass="30964">MRSLGRVISLLGFFHVCLAENKCYYPNGVESDVDFPCDPNAEQSPCCGGGFGYTCLTNKLCRGPDGNLIRGSCTARDWSAPECAHYCLGATSGGTDLISCQNITGTDTLFCCDPGRAFCCNDGVARFEVLPSKPQIMATWDTSASQFVVVLKTTSSLLSTSTTLATTTTTGTQEPPGSTSEAPDQSTGQTQQTTSASSSGLPVAAQAGIGAGVAVVAILLATIGFLLWKMRQSNKRQMGAAAQPGGGPQLYEPQDKILGGEPWHYPASGGSGSNQVKRTRLGVLFNVFQLTVYDL</sequence>
<name>A0AAN7C6A1_9PEZI</name>
<evidence type="ECO:0008006" key="6">
    <source>
        <dbReference type="Google" id="ProtNLM"/>
    </source>
</evidence>
<feature type="signal peptide" evidence="3">
    <location>
        <begin position="1"/>
        <end position="19"/>
    </location>
</feature>
<dbReference type="Proteomes" id="UP001303760">
    <property type="component" value="Unassembled WGS sequence"/>
</dbReference>
<gene>
    <name evidence="4" type="ORF">C8A03DRAFT_46341</name>
</gene>
<organism evidence="4 5">
    <name type="scientific">Achaetomium macrosporum</name>
    <dbReference type="NCBI Taxonomy" id="79813"/>
    <lineage>
        <taxon>Eukaryota</taxon>
        <taxon>Fungi</taxon>
        <taxon>Dikarya</taxon>
        <taxon>Ascomycota</taxon>
        <taxon>Pezizomycotina</taxon>
        <taxon>Sordariomycetes</taxon>
        <taxon>Sordariomycetidae</taxon>
        <taxon>Sordariales</taxon>
        <taxon>Chaetomiaceae</taxon>
        <taxon>Achaetomium</taxon>
    </lineage>
</organism>
<proteinExistence type="predicted"/>
<keyword evidence="3" id="KW-0732">Signal</keyword>
<evidence type="ECO:0000313" key="5">
    <source>
        <dbReference type="Proteomes" id="UP001303760"/>
    </source>
</evidence>
<feature type="transmembrane region" description="Helical" evidence="2">
    <location>
        <begin position="207"/>
        <end position="228"/>
    </location>
</feature>
<evidence type="ECO:0000256" key="1">
    <source>
        <dbReference type="SAM" id="MobiDB-lite"/>
    </source>
</evidence>
<feature type="compositionally biased region" description="Low complexity" evidence="1">
    <location>
        <begin position="185"/>
        <end position="197"/>
    </location>
</feature>
<evidence type="ECO:0000256" key="2">
    <source>
        <dbReference type="SAM" id="Phobius"/>
    </source>
</evidence>
<reference evidence="4" key="1">
    <citation type="journal article" date="2023" name="Mol. Phylogenet. Evol.">
        <title>Genome-scale phylogeny and comparative genomics of the fungal order Sordariales.</title>
        <authorList>
            <person name="Hensen N."/>
            <person name="Bonometti L."/>
            <person name="Westerberg I."/>
            <person name="Brannstrom I.O."/>
            <person name="Guillou S."/>
            <person name="Cros-Aarteil S."/>
            <person name="Calhoun S."/>
            <person name="Haridas S."/>
            <person name="Kuo A."/>
            <person name="Mondo S."/>
            <person name="Pangilinan J."/>
            <person name="Riley R."/>
            <person name="LaButti K."/>
            <person name="Andreopoulos B."/>
            <person name="Lipzen A."/>
            <person name="Chen C."/>
            <person name="Yan M."/>
            <person name="Daum C."/>
            <person name="Ng V."/>
            <person name="Clum A."/>
            <person name="Steindorff A."/>
            <person name="Ohm R.A."/>
            <person name="Martin F."/>
            <person name="Silar P."/>
            <person name="Natvig D.O."/>
            <person name="Lalanne C."/>
            <person name="Gautier V."/>
            <person name="Ament-Velasquez S.L."/>
            <person name="Kruys A."/>
            <person name="Hutchinson M.I."/>
            <person name="Powell A.J."/>
            <person name="Barry K."/>
            <person name="Miller A.N."/>
            <person name="Grigoriev I.V."/>
            <person name="Debuchy R."/>
            <person name="Gladieux P."/>
            <person name="Hiltunen Thoren M."/>
            <person name="Johannesson H."/>
        </authorList>
    </citation>
    <scope>NUCLEOTIDE SEQUENCE</scope>
    <source>
        <strain evidence="4">CBS 532.94</strain>
    </source>
</reference>
<keyword evidence="2" id="KW-0472">Membrane</keyword>
<evidence type="ECO:0000313" key="4">
    <source>
        <dbReference type="EMBL" id="KAK4235537.1"/>
    </source>
</evidence>
<feature type="chain" id="PRO_5042941356" description="Mid2 domain-containing protein" evidence="3">
    <location>
        <begin position="20"/>
        <end position="295"/>
    </location>
</feature>